<dbReference type="Gene3D" id="3.30.540.10">
    <property type="entry name" value="Fructose-1,6-Bisphosphatase, subunit A, domain 1"/>
    <property type="match status" value="1"/>
</dbReference>
<evidence type="ECO:0000256" key="7">
    <source>
        <dbReference type="PIRSR" id="PIRSR600760-2"/>
    </source>
</evidence>
<dbReference type="EC" id="3.1.3.25" evidence="8"/>
<dbReference type="Pfam" id="PF00459">
    <property type="entry name" value="Inositol_P"/>
    <property type="match status" value="1"/>
</dbReference>
<proteinExistence type="inferred from homology"/>
<dbReference type="AlphaFoldDB" id="A0A0C9TXV1"/>
<dbReference type="EMBL" id="KN837190">
    <property type="protein sequence ID" value="KIJ35293.1"/>
    <property type="molecule type" value="Genomic_DNA"/>
</dbReference>
<dbReference type="CDD" id="cd01639">
    <property type="entry name" value="IMPase"/>
    <property type="match status" value="1"/>
</dbReference>
<dbReference type="PANTHER" id="PTHR20854:SF4">
    <property type="entry name" value="INOSITOL-1-MONOPHOSPHATASE-RELATED"/>
    <property type="match status" value="1"/>
</dbReference>
<evidence type="ECO:0000256" key="4">
    <source>
        <dbReference type="ARBA" id="ARBA00022723"/>
    </source>
</evidence>
<dbReference type="FunFam" id="3.30.540.10:FF:000004">
    <property type="entry name" value="Inositol-1-monophosphatase"/>
    <property type="match status" value="1"/>
</dbReference>
<comment type="similarity">
    <text evidence="3 8">Belongs to the inositol monophosphatase superfamily.</text>
</comment>
<name>A0A0C9TXV1_SPHS4</name>
<dbReference type="HOGENOM" id="CLU_044118_1_2_1"/>
<keyword evidence="10" id="KW-1185">Reference proteome</keyword>
<dbReference type="InterPro" id="IPR000760">
    <property type="entry name" value="Inositol_monophosphatase-like"/>
</dbReference>
<dbReference type="PANTHER" id="PTHR20854">
    <property type="entry name" value="INOSITOL MONOPHOSPHATASE"/>
    <property type="match status" value="1"/>
</dbReference>
<comment type="pathway">
    <text evidence="8">Polyol metabolism; myo-inositol biosynthesis; myo-inositol from D-glucose 6-phosphate: step 2/2.</text>
</comment>
<feature type="binding site" evidence="7">
    <location>
        <position position="101"/>
    </location>
    <ligand>
        <name>Mg(2+)</name>
        <dbReference type="ChEBI" id="CHEBI:18420"/>
        <label>1</label>
        <note>catalytic</note>
    </ligand>
</feature>
<evidence type="ECO:0000313" key="9">
    <source>
        <dbReference type="EMBL" id="KIJ35293.1"/>
    </source>
</evidence>
<comment type="catalytic activity">
    <reaction evidence="1 8">
        <text>a myo-inositol phosphate + H2O = myo-inositol + phosphate</text>
        <dbReference type="Rhea" id="RHEA:24056"/>
        <dbReference type="ChEBI" id="CHEBI:15377"/>
        <dbReference type="ChEBI" id="CHEBI:17268"/>
        <dbReference type="ChEBI" id="CHEBI:43474"/>
        <dbReference type="ChEBI" id="CHEBI:84139"/>
        <dbReference type="EC" id="3.1.3.25"/>
    </reaction>
</comment>
<keyword evidence="4 7" id="KW-0479">Metal-binding</keyword>
<gene>
    <name evidence="9" type="ORF">M422DRAFT_233012</name>
</gene>
<sequence length="326" mass="36221">MATVQLTPKDFSDLLEFSKSLAKSAGEVIRSGSKAILQDGAVDEKKNSVDLVTEWDVKVENLVKGEISKTYPDFKFIGEESYSSGDRPTLSDDPTFCVDPIDGTTNFVHGFPFACISIGFIYKRQPTIGVIYNPFLDQLYYALKGHGAFLEVPGYSNPLRLPISKARPLESLSQALLGVEWGSDRRASVIQKKANSFVRLAGDSKEVLGGKMVHSLRSMGSAALNYSTVAQGGLDSYWEIGCWPWDVCAGIVIALEAGCYVTGSKQYFLAHRDEEPLDLVDWDELLWGRKYIVIRAIADTATEKGRDTQRRLVEDFYNTVEEWDAE</sequence>
<dbReference type="PROSITE" id="PS00629">
    <property type="entry name" value="IMP_1"/>
    <property type="match status" value="1"/>
</dbReference>
<dbReference type="GO" id="GO:0046872">
    <property type="term" value="F:metal ion binding"/>
    <property type="evidence" value="ECO:0007669"/>
    <property type="project" value="UniProtKB-KW"/>
</dbReference>
<evidence type="ECO:0000313" key="10">
    <source>
        <dbReference type="Proteomes" id="UP000054279"/>
    </source>
</evidence>
<reference evidence="9 10" key="1">
    <citation type="submission" date="2014-06" db="EMBL/GenBank/DDBJ databases">
        <title>Evolutionary Origins and Diversification of the Mycorrhizal Mutualists.</title>
        <authorList>
            <consortium name="DOE Joint Genome Institute"/>
            <consortium name="Mycorrhizal Genomics Consortium"/>
            <person name="Kohler A."/>
            <person name="Kuo A."/>
            <person name="Nagy L.G."/>
            <person name="Floudas D."/>
            <person name="Copeland A."/>
            <person name="Barry K.W."/>
            <person name="Cichocki N."/>
            <person name="Veneault-Fourrey C."/>
            <person name="LaButti K."/>
            <person name="Lindquist E.A."/>
            <person name="Lipzen A."/>
            <person name="Lundell T."/>
            <person name="Morin E."/>
            <person name="Murat C."/>
            <person name="Riley R."/>
            <person name="Ohm R."/>
            <person name="Sun H."/>
            <person name="Tunlid A."/>
            <person name="Henrissat B."/>
            <person name="Grigoriev I.V."/>
            <person name="Hibbett D.S."/>
            <person name="Martin F."/>
        </authorList>
    </citation>
    <scope>NUCLEOTIDE SEQUENCE [LARGE SCALE GENOMIC DNA]</scope>
    <source>
        <strain evidence="9 10">SS14</strain>
    </source>
</reference>
<dbReference type="UniPathway" id="UPA00823">
    <property type="reaction ID" value="UER00788"/>
</dbReference>
<feature type="binding site" evidence="7">
    <location>
        <position position="99"/>
    </location>
    <ligand>
        <name>Mg(2+)</name>
        <dbReference type="ChEBI" id="CHEBI:18420"/>
        <label>1</label>
        <note>catalytic</note>
    </ligand>
</feature>
<dbReference type="InterPro" id="IPR020583">
    <property type="entry name" value="Inositol_monoP_metal-BS"/>
</dbReference>
<evidence type="ECO:0000256" key="2">
    <source>
        <dbReference type="ARBA" id="ARBA00001946"/>
    </source>
</evidence>
<protein>
    <recommendedName>
        <fullName evidence="8">Inositol-1-monophosphatase</fullName>
        <ecNumber evidence="8">3.1.3.25</ecNumber>
    </recommendedName>
</protein>
<dbReference type="SUPFAM" id="SSF56655">
    <property type="entry name" value="Carbohydrate phosphatase"/>
    <property type="match status" value="1"/>
</dbReference>
<evidence type="ECO:0000256" key="6">
    <source>
        <dbReference type="ARBA" id="ARBA00022842"/>
    </source>
</evidence>
<comment type="cofactor">
    <cofactor evidence="2 7 8">
        <name>Mg(2+)</name>
        <dbReference type="ChEBI" id="CHEBI:18420"/>
    </cofactor>
</comment>
<dbReference type="Proteomes" id="UP000054279">
    <property type="component" value="Unassembled WGS sequence"/>
</dbReference>
<feature type="binding site" evidence="7">
    <location>
        <position position="246"/>
    </location>
    <ligand>
        <name>Mg(2+)</name>
        <dbReference type="ChEBI" id="CHEBI:18420"/>
        <label>1</label>
        <note>catalytic</note>
    </ligand>
</feature>
<dbReference type="PRINTS" id="PR00377">
    <property type="entry name" value="IMPHPHTASES"/>
</dbReference>
<feature type="binding site" evidence="7">
    <location>
        <position position="79"/>
    </location>
    <ligand>
        <name>Mg(2+)</name>
        <dbReference type="ChEBI" id="CHEBI:18420"/>
        <label>1</label>
        <note>catalytic</note>
    </ligand>
</feature>
<dbReference type="GO" id="GO:0008934">
    <property type="term" value="F:inositol monophosphate 1-phosphatase activity"/>
    <property type="evidence" value="ECO:0007669"/>
    <property type="project" value="InterPro"/>
</dbReference>
<dbReference type="GO" id="GO:0007165">
    <property type="term" value="P:signal transduction"/>
    <property type="evidence" value="ECO:0007669"/>
    <property type="project" value="TreeGrafter"/>
</dbReference>
<evidence type="ECO:0000256" key="1">
    <source>
        <dbReference type="ARBA" id="ARBA00001033"/>
    </source>
</evidence>
<dbReference type="Gene3D" id="3.40.190.80">
    <property type="match status" value="1"/>
</dbReference>
<dbReference type="OrthoDB" id="10254945at2759"/>
<evidence type="ECO:0000256" key="8">
    <source>
        <dbReference type="RuleBase" id="RU364068"/>
    </source>
</evidence>
<dbReference type="InterPro" id="IPR033942">
    <property type="entry name" value="IMPase"/>
</dbReference>
<evidence type="ECO:0000256" key="3">
    <source>
        <dbReference type="ARBA" id="ARBA00009759"/>
    </source>
</evidence>
<feature type="binding site" evidence="7">
    <location>
        <position position="102"/>
    </location>
    <ligand>
        <name>Mg(2+)</name>
        <dbReference type="ChEBI" id="CHEBI:18420"/>
        <label>1</label>
        <note>catalytic</note>
    </ligand>
</feature>
<keyword evidence="6 7" id="KW-0460">Magnesium</keyword>
<dbReference type="GO" id="GO:0006021">
    <property type="term" value="P:inositol biosynthetic process"/>
    <property type="evidence" value="ECO:0007669"/>
    <property type="project" value="UniProtKB-UniPathway"/>
</dbReference>
<accession>A0A0C9TXV1</accession>
<evidence type="ECO:0000256" key="5">
    <source>
        <dbReference type="ARBA" id="ARBA00022801"/>
    </source>
</evidence>
<organism evidence="9 10">
    <name type="scientific">Sphaerobolus stellatus (strain SS14)</name>
    <dbReference type="NCBI Taxonomy" id="990650"/>
    <lineage>
        <taxon>Eukaryota</taxon>
        <taxon>Fungi</taxon>
        <taxon>Dikarya</taxon>
        <taxon>Basidiomycota</taxon>
        <taxon>Agaricomycotina</taxon>
        <taxon>Agaricomycetes</taxon>
        <taxon>Phallomycetidae</taxon>
        <taxon>Geastrales</taxon>
        <taxon>Sphaerobolaceae</taxon>
        <taxon>Sphaerobolus</taxon>
    </lineage>
</organism>
<keyword evidence="5 8" id="KW-0378">Hydrolase</keyword>